<name>A0A0P7ZVE6_9HYPH</name>
<protein>
    <recommendedName>
        <fullName evidence="5">DUF488 domain-containing protein</fullName>
    </recommendedName>
</protein>
<evidence type="ECO:0008006" key="5">
    <source>
        <dbReference type="Google" id="ProtNLM"/>
    </source>
</evidence>
<dbReference type="PANTHER" id="PTHR39337">
    <property type="entry name" value="BLR5642 PROTEIN"/>
    <property type="match status" value="1"/>
</dbReference>
<dbReference type="EMBL" id="LJSX01000044">
    <property type="protein sequence ID" value="KPQ08680.1"/>
    <property type="molecule type" value="Genomic_DNA"/>
</dbReference>
<dbReference type="PATRIC" id="fig|1653334.4.peg.2114"/>
<organism evidence="1 3">
    <name type="scientific">Saliniramus fredricksonii</name>
    <dbReference type="NCBI Taxonomy" id="1653334"/>
    <lineage>
        <taxon>Bacteria</taxon>
        <taxon>Pseudomonadati</taxon>
        <taxon>Pseudomonadota</taxon>
        <taxon>Alphaproteobacteria</taxon>
        <taxon>Hyphomicrobiales</taxon>
        <taxon>Salinarimonadaceae</taxon>
        <taxon>Saliniramus</taxon>
    </lineage>
</organism>
<dbReference type="AlphaFoldDB" id="A0A0P7ZVE6"/>
<reference evidence="1 3" key="1">
    <citation type="submission" date="2015-09" db="EMBL/GenBank/DDBJ databases">
        <title>Identification and resolution of microdiversity through metagenomic sequencing of parallel consortia.</title>
        <authorList>
            <person name="Nelson W.C."/>
            <person name="Romine M.F."/>
            <person name="Lindemann S.R."/>
        </authorList>
    </citation>
    <scope>NUCLEOTIDE SEQUENCE [LARGE SCALE GENOMIC DNA]</scope>
    <source>
        <strain evidence="1">HL-109</strain>
    </source>
</reference>
<evidence type="ECO:0000313" key="4">
    <source>
        <dbReference type="Proteomes" id="UP000182800"/>
    </source>
</evidence>
<evidence type="ECO:0000313" key="2">
    <source>
        <dbReference type="EMBL" id="SCC81190.1"/>
    </source>
</evidence>
<dbReference type="EMBL" id="FMBM01000002">
    <property type="protein sequence ID" value="SCC81190.1"/>
    <property type="molecule type" value="Genomic_DNA"/>
</dbReference>
<accession>A0A0P7ZVE6</accession>
<dbReference type="InterPro" id="IPR007438">
    <property type="entry name" value="DUF488"/>
</dbReference>
<dbReference type="STRING" id="1653334.GA0071312_2125"/>
<dbReference type="OrthoDB" id="9810084at2"/>
<reference evidence="2 4" key="2">
    <citation type="submission" date="2016-08" db="EMBL/GenBank/DDBJ databases">
        <authorList>
            <person name="Varghese N."/>
            <person name="Submissions Spin"/>
        </authorList>
    </citation>
    <scope>NUCLEOTIDE SEQUENCE [LARGE SCALE GENOMIC DNA]</scope>
    <source>
        <strain evidence="2 4">HL-109</strain>
    </source>
</reference>
<gene>
    <name evidence="2" type="ORF">GA0071312_2125</name>
    <name evidence="1" type="ORF">HLUCCO17_17400</name>
</gene>
<dbReference type="InterPro" id="IPR014519">
    <property type="entry name" value="UCP024492"/>
</dbReference>
<comment type="caution">
    <text evidence="1">The sequence shown here is derived from an EMBL/GenBank/DDBJ whole genome shotgun (WGS) entry which is preliminary data.</text>
</comment>
<dbReference type="PIRSF" id="PIRSF024492">
    <property type="entry name" value="UCP024492"/>
    <property type="match status" value="1"/>
</dbReference>
<dbReference type="Proteomes" id="UP000182800">
    <property type="component" value="Unassembled WGS sequence"/>
</dbReference>
<dbReference type="RefSeq" id="WP_074444941.1">
    <property type="nucleotide sequence ID" value="NZ_FMBM01000002.1"/>
</dbReference>
<sequence length="172" mass="19173">MTMIFTIGYEGTDIERFVATLETAGIRQLADVRAVAVSRKKGFSKTKLSARLAVAGIRYAHFRALGDPKPGREAARAGRHAEFLKIYTNHLRLYESQDALENLADYVADEPTCLLCYERDPATCHRLIVAERIGERLSAEVFHLFADKLEKYGQHASAIPRPDPRKGLAAAE</sequence>
<evidence type="ECO:0000313" key="3">
    <source>
        <dbReference type="Proteomes" id="UP000050497"/>
    </source>
</evidence>
<proteinExistence type="predicted"/>
<dbReference type="Pfam" id="PF04343">
    <property type="entry name" value="DUF488"/>
    <property type="match status" value="1"/>
</dbReference>
<evidence type="ECO:0000313" key="1">
    <source>
        <dbReference type="EMBL" id="KPQ08680.1"/>
    </source>
</evidence>
<keyword evidence="4" id="KW-1185">Reference proteome</keyword>
<dbReference type="Proteomes" id="UP000050497">
    <property type="component" value="Unassembled WGS sequence"/>
</dbReference>
<dbReference type="PANTHER" id="PTHR39337:SF1">
    <property type="entry name" value="BLR5642 PROTEIN"/>
    <property type="match status" value="1"/>
</dbReference>